<accession>A0ABP8WW37</accession>
<sequence length="516" mass="51785">MTAAIVMVLVLVAAFAVDLGMQRVARADMQSLADVVALDLVRELDGQRTVAELTPLMPGLAAASRARNGGTLGDTPDLDVELGKLEEDGSFTELSGAAVPTAVRVTSATEVGFAFVPGSGGAVRSAVADLAAGACFTIGSYAARLDTGESPILGPLLGALGSGITLSAADYNGLANADVDLVDMLGVEVGAVTLEEAVRGNRLVGLRDYYLAVAEVLGRESGNTAQVELLQRLAGSVGAAQLQAGDLLGLDTGGSAGLDAALNVFDLVTAGAAAANGQNGLSLPATNVNLAPLANVRSSISVIEPLKQGCGRKNNPGATASSTQGTATLSASAADVNVPGLLRTRVSLSGTVKAASAKGRLTDVRCDPLGVTVAVSDGLLDIDLTLEVTVYARVLFVEIPVVSGPIRITGRKDIESDVVVNVLGEDYDTGSLAGYGSSGLPALTVNTSGLALVGLPVGIVLGPILNALTTGLVNPLVASLDSLVIAPLLNTLGIDLSGADVRARPTPKCGEPALRG</sequence>
<proteinExistence type="predicted"/>
<name>A0ABP8WW37_9ACTN</name>
<evidence type="ECO:0000313" key="1">
    <source>
        <dbReference type="EMBL" id="GAA4695457.1"/>
    </source>
</evidence>
<dbReference type="Proteomes" id="UP001500621">
    <property type="component" value="Unassembled WGS sequence"/>
</dbReference>
<reference evidence="2" key="1">
    <citation type="journal article" date="2019" name="Int. J. Syst. Evol. Microbiol.">
        <title>The Global Catalogue of Microorganisms (GCM) 10K type strain sequencing project: providing services to taxonomists for standard genome sequencing and annotation.</title>
        <authorList>
            <consortium name="The Broad Institute Genomics Platform"/>
            <consortium name="The Broad Institute Genome Sequencing Center for Infectious Disease"/>
            <person name="Wu L."/>
            <person name="Ma J."/>
        </authorList>
    </citation>
    <scope>NUCLEOTIDE SEQUENCE [LARGE SCALE GENOMIC DNA]</scope>
    <source>
        <strain evidence="2">JCM 18127</strain>
    </source>
</reference>
<comment type="caution">
    <text evidence="1">The sequence shown here is derived from an EMBL/GenBank/DDBJ whole genome shotgun (WGS) entry which is preliminary data.</text>
</comment>
<keyword evidence="2" id="KW-1185">Reference proteome</keyword>
<evidence type="ECO:0008006" key="3">
    <source>
        <dbReference type="Google" id="ProtNLM"/>
    </source>
</evidence>
<evidence type="ECO:0000313" key="2">
    <source>
        <dbReference type="Proteomes" id="UP001500621"/>
    </source>
</evidence>
<dbReference type="EMBL" id="BAABIM010000004">
    <property type="protein sequence ID" value="GAA4695457.1"/>
    <property type="molecule type" value="Genomic_DNA"/>
</dbReference>
<gene>
    <name evidence="1" type="ORF">GCM10023226_37290</name>
</gene>
<protein>
    <recommendedName>
        <fullName evidence="3">Flp pilus-assembly TadG-like N-terminal domain-containing protein</fullName>
    </recommendedName>
</protein>
<organism evidence="1 2">
    <name type="scientific">Nocardioides nanhaiensis</name>
    <dbReference type="NCBI Taxonomy" id="1476871"/>
    <lineage>
        <taxon>Bacteria</taxon>
        <taxon>Bacillati</taxon>
        <taxon>Actinomycetota</taxon>
        <taxon>Actinomycetes</taxon>
        <taxon>Propionibacteriales</taxon>
        <taxon>Nocardioidaceae</taxon>
        <taxon>Nocardioides</taxon>
    </lineage>
</organism>